<protein>
    <recommendedName>
        <fullName evidence="3">Vps72/YL1 C-terminal domain-containing protein</fullName>
    </recommendedName>
</protein>
<dbReference type="EMBL" id="JAHMUF010000010">
    <property type="protein sequence ID" value="KAG7193761.1"/>
    <property type="molecule type" value="Genomic_DNA"/>
</dbReference>
<feature type="region of interest" description="Disordered" evidence="2">
    <location>
        <begin position="373"/>
        <end position="510"/>
    </location>
</feature>
<feature type="region of interest" description="Disordered" evidence="2">
    <location>
        <begin position="528"/>
        <end position="608"/>
    </location>
</feature>
<gene>
    <name evidence="4" type="ORF">KQ657_000452</name>
</gene>
<dbReference type="InterPro" id="IPR013272">
    <property type="entry name" value="Vps72/YL1_C"/>
</dbReference>
<dbReference type="GO" id="GO:0005634">
    <property type="term" value="C:nucleus"/>
    <property type="evidence" value="ECO:0007669"/>
    <property type="project" value="TreeGrafter"/>
</dbReference>
<feature type="compositionally biased region" description="Acidic residues" evidence="2">
    <location>
        <begin position="89"/>
        <end position="102"/>
    </location>
</feature>
<keyword evidence="5" id="KW-1185">Reference proteome</keyword>
<reference evidence="4" key="1">
    <citation type="submission" date="2021-03" db="EMBL/GenBank/DDBJ databases">
        <authorList>
            <person name="Palmer J.M."/>
        </authorList>
    </citation>
    <scope>NUCLEOTIDE SEQUENCE</scope>
    <source>
        <strain evidence="4">ARV_011</strain>
    </source>
</reference>
<dbReference type="OrthoDB" id="49520at2759"/>
<feature type="domain" description="Vps72/YL1 C-terminal" evidence="3">
    <location>
        <begin position="754"/>
        <end position="783"/>
    </location>
</feature>
<feature type="region of interest" description="Disordered" evidence="2">
    <location>
        <begin position="319"/>
        <end position="341"/>
    </location>
</feature>
<feature type="region of interest" description="Disordered" evidence="2">
    <location>
        <begin position="31"/>
        <end position="187"/>
    </location>
</feature>
<evidence type="ECO:0000313" key="5">
    <source>
        <dbReference type="Proteomes" id="UP000790833"/>
    </source>
</evidence>
<evidence type="ECO:0000313" key="4">
    <source>
        <dbReference type="EMBL" id="KAG7193761.1"/>
    </source>
</evidence>
<dbReference type="Proteomes" id="UP000790833">
    <property type="component" value="Unassembled WGS sequence"/>
</dbReference>
<feature type="compositionally biased region" description="Polar residues" evidence="2">
    <location>
        <begin position="568"/>
        <end position="577"/>
    </location>
</feature>
<feature type="compositionally biased region" description="Basic and acidic residues" evidence="2">
    <location>
        <begin position="556"/>
        <end position="565"/>
    </location>
</feature>
<dbReference type="AlphaFoldDB" id="A0A9P7V9H5"/>
<feature type="compositionally biased region" description="Basic and acidic residues" evidence="2">
    <location>
        <begin position="325"/>
        <end position="335"/>
    </location>
</feature>
<evidence type="ECO:0000256" key="1">
    <source>
        <dbReference type="ARBA" id="ARBA00006832"/>
    </source>
</evidence>
<sequence>MTEEDYSLVTSRVRRANAGSRLRQLIELEEQSTEGVSLGVFSNEDDENVNLLFQEAASDDEYEEDEDEEGSDASADEVTNTDHGAKADEDVDEEEENTGGDNEVDKDTDNDNNNLDDDTNRDDILSDSDISASDSDESEGERELQNQERRKKRLDRKKNLIPTIKTPKTQEQREAQAQKQKQKKSHLVTSDILLYSERRSSSRSSAVNSKQALVKKLKESEERRAKFVPVVRTKEVQLTQEDRLKVALETEKANIIALNQFKEQEIVKKERQKQLLLARRQVLTNVIRYTSEELLVYPWDEIKDARHVRSLFNKPKRRIGRRKKLDNNNDNKPEDLYPGAVDTSLPYYKQEMEQKAKQEQLARESEQLLKMEVDTEGTSADLKKSEEEASFENKQVTISEGLDVNEHSMAEEKSTEKEKNTTDEIEVQEVKLEQEENGEAKSKEDDGPTEADGHTEENRSKEAEERTLEDESSEHIKEDEASIEEEEAKEFEISTEEERTVTKIDTEKPNIKSEELSNFLEMNKVIINVENEDQPPTTNDTFAKNEEGTDLDATESEGKRPREDESLTEGNGSSTTTKRVKFEDEIDSKSLPTSNGVISSPTPTPTPPPSLLNLEEQSEVFEGPPQRICRNLIYLVDFDETHRLDSDQIRKALFGEQALLPASRRFKDLKTIVKISQQESAYVNVPEVNDPIFESAKNLSESDPLFSELKRLPRLGDTETMEEEVEEDTKEVETQININTQAPTGLYLPNGSKKVCLISGTEVKYFDPATGIPYGSVEVYRLLKGIEQGHVPWYSISASANDEGGGEIYLGSREGPIRHAKGVPEGFDG</sequence>
<dbReference type="SMART" id="SM00993">
    <property type="entry name" value="YL1_C"/>
    <property type="match status" value="1"/>
</dbReference>
<feature type="compositionally biased region" description="Acidic residues" evidence="2">
    <location>
        <begin position="57"/>
        <end position="75"/>
    </location>
</feature>
<dbReference type="PANTHER" id="PTHR13275">
    <property type="entry name" value="YL-1 PROTEIN TRANSCRIPTION FACTOR-LIKE 1"/>
    <property type="match status" value="1"/>
</dbReference>
<evidence type="ECO:0000259" key="3">
    <source>
        <dbReference type="SMART" id="SM00993"/>
    </source>
</evidence>
<feature type="compositionally biased region" description="Acidic residues" evidence="2">
    <location>
        <begin position="110"/>
        <end position="120"/>
    </location>
</feature>
<comment type="caution">
    <text evidence="4">The sequence shown here is derived from an EMBL/GenBank/DDBJ whole genome shotgun (WGS) entry which is preliminary data.</text>
</comment>
<comment type="similarity">
    <text evidence="1">Belongs to the VPS72/YL1 family.</text>
</comment>
<dbReference type="GeneID" id="66113826"/>
<dbReference type="RefSeq" id="XP_043049309.1">
    <property type="nucleotide sequence ID" value="XM_043191297.1"/>
</dbReference>
<feature type="compositionally biased region" description="Basic and acidic residues" evidence="2">
    <location>
        <begin position="404"/>
        <end position="466"/>
    </location>
</feature>
<dbReference type="PANTHER" id="PTHR13275:SF4">
    <property type="entry name" value="VACUOLAR PROTEIN SORTING-ASSOCIATED PROTEIN 72 HOMOLOG"/>
    <property type="match status" value="1"/>
</dbReference>
<accession>A0A9P7V9H5</accession>
<name>A0A9P7V9H5_9ASCO</name>
<dbReference type="Pfam" id="PF08265">
    <property type="entry name" value="YL1_C"/>
    <property type="match status" value="1"/>
</dbReference>
<organism evidence="4 5">
    <name type="scientific">Scheffersomyces spartinae</name>
    <dbReference type="NCBI Taxonomy" id="45513"/>
    <lineage>
        <taxon>Eukaryota</taxon>
        <taxon>Fungi</taxon>
        <taxon>Dikarya</taxon>
        <taxon>Ascomycota</taxon>
        <taxon>Saccharomycotina</taxon>
        <taxon>Pichiomycetes</taxon>
        <taxon>Debaryomycetaceae</taxon>
        <taxon>Scheffersomyces</taxon>
    </lineage>
</organism>
<evidence type="ECO:0000256" key="2">
    <source>
        <dbReference type="SAM" id="MobiDB-lite"/>
    </source>
</evidence>
<feature type="compositionally biased region" description="Basic and acidic residues" evidence="2">
    <location>
        <begin position="490"/>
        <end position="510"/>
    </location>
</feature>
<proteinExistence type="inferred from homology"/>
<dbReference type="InterPro" id="IPR046757">
    <property type="entry name" value="YL1_N"/>
</dbReference>
<dbReference type="Pfam" id="PF05764">
    <property type="entry name" value="YL1"/>
    <property type="match status" value="2"/>
</dbReference>